<feature type="compositionally biased region" description="Pro residues" evidence="1">
    <location>
        <begin position="169"/>
        <end position="179"/>
    </location>
</feature>
<feature type="compositionally biased region" description="Low complexity" evidence="1">
    <location>
        <begin position="150"/>
        <end position="160"/>
    </location>
</feature>
<dbReference type="AlphaFoldDB" id="A0A811MWN2"/>
<sequence length="191" mass="20438">MEMPVYGGGMWQTTAARPWSRSGVPQVRFHLLAPPVSSFSGSRHHSTQIAESISISSRYLCPRLRGRPGRERGGLALPAAVRSTTACPTLWSRRSFPAGSSRRPRPLFLLALPISRPGLASYCVCRLADNIISGDFNYVISLLAVRRTSGRWGHSSGSSRLAAGISPTSPAPTMAPHPTPGTTLRAATTCS</sequence>
<protein>
    <submittedName>
        <fullName evidence="2">Uncharacterized protein</fullName>
    </submittedName>
</protein>
<evidence type="ECO:0000313" key="3">
    <source>
        <dbReference type="Proteomes" id="UP000604825"/>
    </source>
</evidence>
<accession>A0A811MWN2</accession>
<reference evidence="2" key="1">
    <citation type="submission" date="2020-10" db="EMBL/GenBank/DDBJ databases">
        <authorList>
            <person name="Han B."/>
            <person name="Lu T."/>
            <person name="Zhao Q."/>
            <person name="Huang X."/>
            <person name="Zhao Y."/>
        </authorList>
    </citation>
    <scope>NUCLEOTIDE SEQUENCE</scope>
</reference>
<comment type="caution">
    <text evidence="2">The sequence shown here is derived from an EMBL/GenBank/DDBJ whole genome shotgun (WGS) entry which is preliminary data.</text>
</comment>
<proteinExistence type="predicted"/>
<dbReference type="EMBL" id="CAJGYO010000002">
    <property type="protein sequence ID" value="CAD6211945.1"/>
    <property type="molecule type" value="Genomic_DNA"/>
</dbReference>
<name>A0A811MWN2_9POAL</name>
<evidence type="ECO:0000313" key="2">
    <source>
        <dbReference type="EMBL" id="CAD6211945.1"/>
    </source>
</evidence>
<organism evidence="2 3">
    <name type="scientific">Miscanthus lutarioriparius</name>
    <dbReference type="NCBI Taxonomy" id="422564"/>
    <lineage>
        <taxon>Eukaryota</taxon>
        <taxon>Viridiplantae</taxon>
        <taxon>Streptophyta</taxon>
        <taxon>Embryophyta</taxon>
        <taxon>Tracheophyta</taxon>
        <taxon>Spermatophyta</taxon>
        <taxon>Magnoliopsida</taxon>
        <taxon>Liliopsida</taxon>
        <taxon>Poales</taxon>
        <taxon>Poaceae</taxon>
        <taxon>PACMAD clade</taxon>
        <taxon>Panicoideae</taxon>
        <taxon>Andropogonodae</taxon>
        <taxon>Andropogoneae</taxon>
        <taxon>Saccharinae</taxon>
        <taxon>Miscanthus</taxon>
    </lineage>
</organism>
<keyword evidence="3" id="KW-1185">Reference proteome</keyword>
<gene>
    <name evidence="2" type="ORF">NCGR_LOCUS7776</name>
</gene>
<dbReference type="Proteomes" id="UP000604825">
    <property type="component" value="Unassembled WGS sequence"/>
</dbReference>
<evidence type="ECO:0000256" key="1">
    <source>
        <dbReference type="SAM" id="MobiDB-lite"/>
    </source>
</evidence>
<feature type="compositionally biased region" description="Polar residues" evidence="1">
    <location>
        <begin position="180"/>
        <end position="191"/>
    </location>
</feature>
<feature type="region of interest" description="Disordered" evidence="1">
    <location>
        <begin position="150"/>
        <end position="191"/>
    </location>
</feature>